<evidence type="ECO:0000313" key="3">
    <source>
        <dbReference type="Proteomes" id="UP000640052"/>
    </source>
</evidence>
<dbReference type="Gene3D" id="2.150.10.10">
    <property type="entry name" value="Serralysin-like metalloprotease, C-terminal"/>
    <property type="match status" value="1"/>
</dbReference>
<evidence type="ECO:0000256" key="1">
    <source>
        <dbReference type="SAM" id="SignalP"/>
    </source>
</evidence>
<dbReference type="Proteomes" id="UP000640052">
    <property type="component" value="Unassembled WGS sequence"/>
</dbReference>
<dbReference type="AlphaFoldDB" id="A0A919Q5D1"/>
<evidence type="ECO:0008006" key="4">
    <source>
        <dbReference type="Google" id="ProtNLM"/>
    </source>
</evidence>
<protein>
    <recommendedName>
        <fullName evidence="4">Calcium-binding protein</fullName>
    </recommendedName>
</protein>
<dbReference type="InterPro" id="IPR001343">
    <property type="entry name" value="Hemolysn_Ca-bd"/>
</dbReference>
<dbReference type="InterPro" id="IPR011049">
    <property type="entry name" value="Serralysin-like_metalloprot_C"/>
</dbReference>
<evidence type="ECO:0000313" key="2">
    <source>
        <dbReference type="EMBL" id="GIH22679.1"/>
    </source>
</evidence>
<comment type="caution">
    <text evidence="2">The sequence shown here is derived from an EMBL/GenBank/DDBJ whole genome shotgun (WGS) entry which is preliminary data.</text>
</comment>
<keyword evidence="1" id="KW-0732">Signal</keyword>
<accession>A0A919Q5D1</accession>
<dbReference type="EMBL" id="BOOA01000005">
    <property type="protein sequence ID" value="GIH22679.1"/>
    <property type="molecule type" value="Genomic_DNA"/>
</dbReference>
<reference evidence="2" key="1">
    <citation type="submission" date="2021-01" db="EMBL/GenBank/DDBJ databases">
        <title>Whole genome shotgun sequence of Acrocarpospora phusangensis NBRC 108782.</title>
        <authorList>
            <person name="Komaki H."/>
            <person name="Tamura T."/>
        </authorList>
    </citation>
    <scope>NUCLEOTIDE SEQUENCE</scope>
    <source>
        <strain evidence="2">NBRC 108782</strain>
    </source>
</reference>
<dbReference type="SUPFAM" id="SSF51120">
    <property type="entry name" value="beta-Roll"/>
    <property type="match status" value="1"/>
</dbReference>
<dbReference type="Pfam" id="PF00353">
    <property type="entry name" value="HemolysinCabind"/>
    <property type="match status" value="1"/>
</dbReference>
<feature type="signal peptide" evidence="1">
    <location>
        <begin position="1"/>
        <end position="30"/>
    </location>
</feature>
<dbReference type="RefSeq" id="WP_204039511.1">
    <property type="nucleotide sequence ID" value="NZ_BOOA01000005.1"/>
</dbReference>
<sequence length="281" mass="28458">MRMKKNLVRLSLLATACSAMVGALAGPSHAATVGGTVQVVGNKVVYNGAGNAANSIEVMHGGTVIIVLETSAALSISAGTGCTQINDKNVHCPVRELEVNLGGGSDKFTVGGPQAFGIATTVRGGDGIDTYQGGRDPGSSRVTFIGGPGAHDTADYSRATSRVLVDLGTQAGNDADDGRDANGDADNIHSDVETLTGSDFADSLRGNENNNQILGGKGRDAMRGGPGDDILYAYVPGPPPNYTVTPEADSTDLSCGAGTDALYVDSADPAASECETRQVVG</sequence>
<feature type="chain" id="PRO_5037540734" description="Calcium-binding protein" evidence="1">
    <location>
        <begin position="31"/>
        <end position="281"/>
    </location>
</feature>
<name>A0A919Q5D1_9ACTN</name>
<keyword evidence="3" id="KW-1185">Reference proteome</keyword>
<proteinExistence type="predicted"/>
<dbReference type="GO" id="GO:0005509">
    <property type="term" value="F:calcium ion binding"/>
    <property type="evidence" value="ECO:0007669"/>
    <property type="project" value="InterPro"/>
</dbReference>
<organism evidence="2 3">
    <name type="scientific">Acrocarpospora phusangensis</name>
    <dbReference type="NCBI Taxonomy" id="1070424"/>
    <lineage>
        <taxon>Bacteria</taxon>
        <taxon>Bacillati</taxon>
        <taxon>Actinomycetota</taxon>
        <taxon>Actinomycetes</taxon>
        <taxon>Streptosporangiales</taxon>
        <taxon>Streptosporangiaceae</taxon>
        <taxon>Acrocarpospora</taxon>
    </lineage>
</organism>
<gene>
    <name evidence="2" type="ORF">Aph01nite_09890</name>
</gene>